<keyword evidence="11" id="KW-1185">Reference proteome</keyword>
<gene>
    <name evidence="10" type="ORF">PHAECO_LOCUS8462</name>
</gene>
<accession>A0A9P0GT03</accession>
<keyword evidence="6" id="KW-1133">Transmembrane helix</keyword>
<evidence type="ECO:0000256" key="2">
    <source>
        <dbReference type="ARBA" id="ARBA00022475"/>
    </source>
</evidence>
<evidence type="ECO:0000313" key="11">
    <source>
        <dbReference type="Proteomes" id="UP001153737"/>
    </source>
</evidence>
<dbReference type="AlphaFoldDB" id="A0A9P0GT03"/>
<reference evidence="10" key="1">
    <citation type="submission" date="2022-01" db="EMBL/GenBank/DDBJ databases">
        <authorList>
            <person name="King R."/>
        </authorList>
    </citation>
    <scope>NUCLEOTIDE SEQUENCE</scope>
</reference>
<dbReference type="GO" id="GO:0005549">
    <property type="term" value="F:odorant binding"/>
    <property type="evidence" value="ECO:0007669"/>
    <property type="project" value="InterPro"/>
</dbReference>
<dbReference type="GO" id="GO:0007165">
    <property type="term" value="P:signal transduction"/>
    <property type="evidence" value="ECO:0007669"/>
    <property type="project" value="UniProtKB-KW"/>
</dbReference>
<evidence type="ECO:0000256" key="5">
    <source>
        <dbReference type="ARBA" id="ARBA00022725"/>
    </source>
</evidence>
<keyword evidence="4" id="KW-0812">Transmembrane</keyword>
<dbReference type="EMBL" id="OU896710">
    <property type="protein sequence ID" value="CAH1163297.1"/>
    <property type="molecule type" value="Genomic_DNA"/>
</dbReference>
<evidence type="ECO:0000256" key="3">
    <source>
        <dbReference type="ARBA" id="ARBA00022606"/>
    </source>
</evidence>
<dbReference type="GO" id="GO:0004984">
    <property type="term" value="F:olfactory receptor activity"/>
    <property type="evidence" value="ECO:0007669"/>
    <property type="project" value="InterPro"/>
</dbReference>
<keyword evidence="2" id="KW-1003">Cell membrane</keyword>
<keyword evidence="5" id="KW-0552">Olfaction</keyword>
<evidence type="ECO:0000313" key="10">
    <source>
        <dbReference type="EMBL" id="CAH1163297.1"/>
    </source>
</evidence>
<protein>
    <recommendedName>
        <fullName evidence="12">Odorant receptor</fullName>
    </recommendedName>
</protein>
<dbReference type="OrthoDB" id="7677057at2759"/>
<evidence type="ECO:0008006" key="12">
    <source>
        <dbReference type="Google" id="ProtNLM"/>
    </source>
</evidence>
<name>A0A9P0GT03_PHACE</name>
<reference evidence="10" key="2">
    <citation type="submission" date="2022-10" db="EMBL/GenBank/DDBJ databases">
        <authorList>
            <consortium name="ENA_rothamsted_submissions"/>
            <consortium name="culmorum"/>
            <person name="King R."/>
        </authorList>
    </citation>
    <scope>NUCLEOTIDE SEQUENCE</scope>
</reference>
<dbReference type="PANTHER" id="PTHR21137:SF35">
    <property type="entry name" value="ODORANT RECEPTOR 19A-RELATED"/>
    <property type="match status" value="1"/>
</dbReference>
<dbReference type="InterPro" id="IPR004117">
    <property type="entry name" value="7tm6_olfct_rcpt"/>
</dbReference>
<evidence type="ECO:0000256" key="1">
    <source>
        <dbReference type="ARBA" id="ARBA00004651"/>
    </source>
</evidence>
<dbReference type="Proteomes" id="UP001153737">
    <property type="component" value="Chromosome 4"/>
</dbReference>
<dbReference type="PANTHER" id="PTHR21137">
    <property type="entry name" value="ODORANT RECEPTOR"/>
    <property type="match status" value="1"/>
</dbReference>
<evidence type="ECO:0000256" key="7">
    <source>
        <dbReference type="ARBA" id="ARBA00023136"/>
    </source>
</evidence>
<organism evidence="10 11">
    <name type="scientific">Phaedon cochleariae</name>
    <name type="common">Mustard beetle</name>
    <dbReference type="NCBI Taxonomy" id="80249"/>
    <lineage>
        <taxon>Eukaryota</taxon>
        <taxon>Metazoa</taxon>
        <taxon>Ecdysozoa</taxon>
        <taxon>Arthropoda</taxon>
        <taxon>Hexapoda</taxon>
        <taxon>Insecta</taxon>
        <taxon>Pterygota</taxon>
        <taxon>Neoptera</taxon>
        <taxon>Endopterygota</taxon>
        <taxon>Coleoptera</taxon>
        <taxon>Polyphaga</taxon>
        <taxon>Cucujiformia</taxon>
        <taxon>Chrysomeloidea</taxon>
        <taxon>Chrysomelidae</taxon>
        <taxon>Chrysomelinae</taxon>
        <taxon>Chrysomelini</taxon>
        <taxon>Phaedon</taxon>
    </lineage>
</organism>
<proteinExistence type="predicted"/>
<dbReference type="GO" id="GO:0005886">
    <property type="term" value="C:plasma membrane"/>
    <property type="evidence" value="ECO:0007669"/>
    <property type="project" value="UniProtKB-SubCell"/>
</dbReference>
<dbReference type="Pfam" id="PF02949">
    <property type="entry name" value="7tm_6"/>
    <property type="match status" value="1"/>
</dbReference>
<keyword evidence="9" id="KW-0807">Transducer</keyword>
<comment type="subcellular location">
    <subcellularLocation>
        <location evidence="1">Cell membrane</location>
        <topology evidence="1">Multi-pass membrane protein</topology>
    </subcellularLocation>
</comment>
<evidence type="ECO:0000256" key="8">
    <source>
        <dbReference type="ARBA" id="ARBA00023170"/>
    </source>
</evidence>
<evidence type="ECO:0000256" key="6">
    <source>
        <dbReference type="ARBA" id="ARBA00022989"/>
    </source>
</evidence>
<evidence type="ECO:0000256" key="9">
    <source>
        <dbReference type="ARBA" id="ARBA00023224"/>
    </source>
</evidence>
<evidence type="ECO:0000256" key="4">
    <source>
        <dbReference type="ARBA" id="ARBA00022692"/>
    </source>
</evidence>
<keyword evidence="8" id="KW-0675">Receptor</keyword>
<keyword evidence="3" id="KW-0716">Sensory transduction</keyword>
<keyword evidence="7" id="KW-0472">Membrane</keyword>
<sequence length="127" mass="15009">MRNIMVLDFLQSSIQLASIVIQLFVTEMNLPNVIFSGQFAFSMLIRLLLYYWYGNEITLQSSNIAIAIWNSKWYEESLKVKNLMLMMMMRCTRNLCLEIGPFNTMSLRTFLGILKATYSYMMVIYRR</sequence>